<organism evidence="2 3">
    <name type="scientific">Agreia bicolorata</name>
    <dbReference type="NCBI Taxonomy" id="110935"/>
    <lineage>
        <taxon>Bacteria</taxon>
        <taxon>Bacillati</taxon>
        <taxon>Actinomycetota</taxon>
        <taxon>Actinomycetes</taxon>
        <taxon>Micrococcales</taxon>
        <taxon>Microbacteriaceae</taxon>
        <taxon>Agreia</taxon>
    </lineage>
</organism>
<name>A0ABR5CDV5_9MICO</name>
<dbReference type="Pfam" id="PF12804">
    <property type="entry name" value="NTP_transf_3"/>
    <property type="match status" value="1"/>
</dbReference>
<dbReference type="PANTHER" id="PTHR43777">
    <property type="entry name" value="MOLYBDENUM COFACTOR CYTIDYLYLTRANSFERASE"/>
    <property type="match status" value="1"/>
</dbReference>
<protein>
    <submittedName>
        <fullName evidence="2">Molybdopterin-guanine dinucleotide biosynthesis protein MobA</fullName>
    </submittedName>
</protein>
<proteinExistence type="predicted"/>
<dbReference type="Gene3D" id="3.90.550.10">
    <property type="entry name" value="Spore Coat Polysaccharide Biosynthesis Protein SpsA, Chain A"/>
    <property type="match status" value="1"/>
</dbReference>
<dbReference type="RefSeq" id="WP_044442120.1">
    <property type="nucleotide sequence ID" value="NZ_JYFC01000005.1"/>
</dbReference>
<evidence type="ECO:0000313" key="2">
    <source>
        <dbReference type="EMBL" id="KJC63808.1"/>
    </source>
</evidence>
<keyword evidence="3" id="KW-1185">Reference proteome</keyword>
<accession>A0ABR5CDV5</accession>
<dbReference type="InterPro" id="IPR025877">
    <property type="entry name" value="MobA-like_NTP_Trfase"/>
</dbReference>
<dbReference type="EMBL" id="JYFC01000005">
    <property type="protein sequence ID" value="KJC63808.1"/>
    <property type="molecule type" value="Genomic_DNA"/>
</dbReference>
<reference evidence="2 3" key="1">
    <citation type="journal article" date="2001" name="Int. J. Syst. Evol. Microbiol.">
        <title>Agreia bicolorata gen. nov., sp. nov., to accommodate actinobacteria isolated from narrow reed grass infected by the nematode Heteroanguina graminophila.</title>
        <authorList>
            <person name="Evtushenko L.I."/>
            <person name="Dorofeeva L.V."/>
            <person name="Dobrovolskaya T.G."/>
            <person name="Streshinskaya G.M."/>
            <person name="Subbotin S.A."/>
            <person name="Tiedje J.M."/>
        </authorList>
    </citation>
    <scope>NUCLEOTIDE SEQUENCE [LARGE SCALE GENOMIC DNA]</scope>
    <source>
        <strain evidence="2 3">VKM Ac-1804</strain>
    </source>
</reference>
<dbReference type="Proteomes" id="UP000032503">
    <property type="component" value="Unassembled WGS sequence"/>
</dbReference>
<dbReference type="PANTHER" id="PTHR43777:SF1">
    <property type="entry name" value="MOLYBDENUM COFACTOR CYTIDYLYLTRANSFERASE"/>
    <property type="match status" value="1"/>
</dbReference>
<dbReference type="CDD" id="cd04182">
    <property type="entry name" value="GT_2_like_f"/>
    <property type="match status" value="1"/>
</dbReference>
<feature type="domain" description="MobA-like NTP transferase" evidence="1">
    <location>
        <begin position="10"/>
        <end position="181"/>
    </location>
</feature>
<gene>
    <name evidence="2" type="ORF">TZ00_12260</name>
</gene>
<sequence length="205" mass="20801">MSNAPASVTGVVLAAGAGTRFGTPKALVKSDDGTSWLANAVRSLLGGGCSPVLVVLGAAADEANALLRRSFSDTESVQVVLADDWQSGMAASLRSALTAASAVAPEADAVAIVTVDVPSLGAAEVRRLIAPEPDAVGRHTLRQASFSGRPGHPVVIGRAHWQALDESLTGDTGARPYLVQHGARLVDCSDLGNGTDVDSRNDPAG</sequence>
<evidence type="ECO:0000259" key="1">
    <source>
        <dbReference type="Pfam" id="PF12804"/>
    </source>
</evidence>
<evidence type="ECO:0000313" key="3">
    <source>
        <dbReference type="Proteomes" id="UP000032503"/>
    </source>
</evidence>
<dbReference type="SUPFAM" id="SSF53448">
    <property type="entry name" value="Nucleotide-diphospho-sugar transferases"/>
    <property type="match status" value="1"/>
</dbReference>
<comment type="caution">
    <text evidence="2">The sequence shown here is derived from an EMBL/GenBank/DDBJ whole genome shotgun (WGS) entry which is preliminary data.</text>
</comment>
<dbReference type="InterPro" id="IPR029044">
    <property type="entry name" value="Nucleotide-diphossugar_trans"/>
</dbReference>